<dbReference type="Pfam" id="PF00578">
    <property type="entry name" value="AhpC-TSA"/>
    <property type="match status" value="1"/>
</dbReference>
<evidence type="ECO:0000313" key="3">
    <source>
        <dbReference type="Proteomes" id="UP001207742"/>
    </source>
</evidence>
<dbReference type="RefSeq" id="WP_264734280.1">
    <property type="nucleotide sequence ID" value="NZ_JAPDNR010000001.1"/>
</dbReference>
<sequence>MSLSTSTLHRFADFLTSPIPENFPSPRRNREQINPIRSGSFFPDLLIEATRVIRGTHLLKGLKQGVELHRLASQPLVVVFYSLHWNGYADRLLQLLKDSYPAIEAAGAHVLVLSSEEQEAFLAVNPDPLPFDIVWDEENRLAKKAGIYLESDPVWGRVSGIDADVPVPAVYLVTPSLQITYDFADIFFQQEFQPEVLLSHIEKKLAISA</sequence>
<gene>
    <name evidence="2" type="ORF">OL497_26490</name>
</gene>
<organism evidence="2 3">
    <name type="scientific">Chitinophaga nivalis</name>
    <dbReference type="NCBI Taxonomy" id="2991709"/>
    <lineage>
        <taxon>Bacteria</taxon>
        <taxon>Pseudomonadati</taxon>
        <taxon>Bacteroidota</taxon>
        <taxon>Chitinophagia</taxon>
        <taxon>Chitinophagales</taxon>
        <taxon>Chitinophagaceae</taxon>
        <taxon>Chitinophaga</taxon>
    </lineage>
</organism>
<dbReference type="SUPFAM" id="SSF52833">
    <property type="entry name" value="Thioredoxin-like"/>
    <property type="match status" value="1"/>
</dbReference>
<dbReference type="InterPro" id="IPR036249">
    <property type="entry name" value="Thioredoxin-like_sf"/>
</dbReference>
<dbReference type="Gene3D" id="3.40.30.10">
    <property type="entry name" value="Glutaredoxin"/>
    <property type="match status" value="1"/>
</dbReference>
<name>A0ABT3IU15_9BACT</name>
<evidence type="ECO:0000259" key="1">
    <source>
        <dbReference type="Pfam" id="PF00578"/>
    </source>
</evidence>
<feature type="domain" description="Alkyl hydroperoxide reductase subunit C/ Thiol specific antioxidant" evidence="1">
    <location>
        <begin position="64"/>
        <end position="181"/>
    </location>
</feature>
<accession>A0ABT3IU15</accession>
<reference evidence="2 3" key="1">
    <citation type="submission" date="2022-10" db="EMBL/GenBank/DDBJ databases">
        <title>Chitinophaga nivalis PC15 sp. nov., isolated from Pyeongchang county, South Korea.</title>
        <authorList>
            <person name="Trinh H.N."/>
        </authorList>
    </citation>
    <scope>NUCLEOTIDE SEQUENCE [LARGE SCALE GENOMIC DNA]</scope>
    <source>
        <strain evidence="2 3">PC14</strain>
    </source>
</reference>
<protein>
    <submittedName>
        <fullName evidence="2">Peroxiredoxin family protein</fullName>
    </submittedName>
</protein>
<dbReference type="InterPro" id="IPR000866">
    <property type="entry name" value="AhpC/TSA"/>
</dbReference>
<dbReference type="EMBL" id="JAPDNS010000002">
    <property type="protein sequence ID" value="MCW3487473.1"/>
    <property type="molecule type" value="Genomic_DNA"/>
</dbReference>
<evidence type="ECO:0000313" key="2">
    <source>
        <dbReference type="EMBL" id="MCW3487473.1"/>
    </source>
</evidence>
<dbReference type="Proteomes" id="UP001207742">
    <property type="component" value="Unassembled WGS sequence"/>
</dbReference>
<proteinExistence type="predicted"/>
<keyword evidence="3" id="KW-1185">Reference proteome</keyword>
<comment type="caution">
    <text evidence="2">The sequence shown here is derived from an EMBL/GenBank/DDBJ whole genome shotgun (WGS) entry which is preliminary data.</text>
</comment>